<dbReference type="EMBL" id="CP000529">
    <property type="protein sequence ID" value="ABM39221.1"/>
    <property type="molecule type" value="Genomic_DNA"/>
</dbReference>
<dbReference type="AlphaFoldDB" id="A1VU93"/>
<dbReference type="STRING" id="365044.Pnap_3925"/>
<dbReference type="InterPro" id="IPR000477">
    <property type="entry name" value="RT_dom"/>
</dbReference>
<evidence type="ECO:0000313" key="3">
    <source>
        <dbReference type="EMBL" id="ABM39221.1"/>
    </source>
</evidence>
<dbReference type="PANTHER" id="PTHR34047">
    <property type="entry name" value="NUCLEAR INTRON MATURASE 1, MITOCHONDRIAL-RELATED"/>
    <property type="match status" value="1"/>
</dbReference>
<evidence type="ECO:0000259" key="2">
    <source>
        <dbReference type="PROSITE" id="PS50878"/>
    </source>
</evidence>
<organism evidence="3 4">
    <name type="scientific">Polaromonas naphthalenivorans (strain CJ2)</name>
    <dbReference type="NCBI Taxonomy" id="365044"/>
    <lineage>
        <taxon>Bacteria</taxon>
        <taxon>Pseudomonadati</taxon>
        <taxon>Pseudomonadota</taxon>
        <taxon>Betaproteobacteria</taxon>
        <taxon>Burkholderiales</taxon>
        <taxon>Comamonadaceae</taxon>
        <taxon>Polaromonas</taxon>
    </lineage>
</organism>
<dbReference type="OrthoDB" id="7055795at2"/>
<dbReference type="PROSITE" id="PS50878">
    <property type="entry name" value="RT_POL"/>
    <property type="match status" value="1"/>
</dbReference>
<gene>
    <name evidence="3" type="ordered locus">Pnap_3925</name>
</gene>
<reference evidence="4" key="1">
    <citation type="journal article" date="2009" name="Environ. Microbiol.">
        <title>The genome of Polaromonas naphthalenivorans strain CJ2, isolated from coal tar-contaminated sediment, reveals physiological and metabolic versatility and evolution through extensive horizontal gene transfer.</title>
        <authorList>
            <person name="Yagi J.M."/>
            <person name="Sims D."/>
            <person name="Brettin T."/>
            <person name="Bruce D."/>
            <person name="Madsen E.L."/>
        </authorList>
    </citation>
    <scope>NUCLEOTIDE SEQUENCE [LARGE SCALE GENOMIC DNA]</scope>
    <source>
        <strain evidence="4">CJ2</strain>
    </source>
</reference>
<dbReference type="CDD" id="cd01646">
    <property type="entry name" value="RT_Bac_retron_I"/>
    <property type="match status" value="1"/>
</dbReference>
<dbReference type="Pfam" id="PF00078">
    <property type="entry name" value="RVT_1"/>
    <property type="match status" value="1"/>
</dbReference>
<comment type="similarity">
    <text evidence="1">Belongs to the bacterial reverse transcriptase family.</text>
</comment>
<name>A1VU93_POLNA</name>
<dbReference type="RefSeq" id="WP_011803287.1">
    <property type="nucleotide sequence ID" value="NC_008781.1"/>
</dbReference>
<dbReference type="InterPro" id="IPR051083">
    <property type="entry name" value="GrpII_Intron_Splice-Mob/Def"/>
</dbReference>
<sequence length="555" mass="64769">MSDHEDLWGAEGILGFPINCNAVLAHLKQDMRDDWFFDAIQYKDLLSTKKDLKSTLSHLLLEGNGSYTGDNRIVYDIPKKGLGIRYALETDFYDRFIYQAVCSYLIPFFDPLLSHRVLGHRYNKNRLEEKYLFKNRIELWKTFEGVTYTAFRDKKALLATDLINYFENITTEKIKEAFESKLPNIHASGKEKLKIRNAITTLCDLLVKWSYSEKHGLPQNRDSSSFIANMVLNDIDHEMKRRGYDYYRYVDDIKIICDSPRHARKILSELIKELRKVGMNINSSKTKVLTAEEKPDVLAEFFPNTDDRSTAIDNMWRSKSRRVITRSVPLICEMLKECIDKKESQSRQFRFAVNRLSMLVEAEIFDVKSEIAQSLVKIITDTLEEQPASTDQYCRILSILDLDPESLLEIEKYIANDARSIHQWQNYHLWFMLAKKKYKSDLLTMAAKDRIRNTPLSAEIPAIFIYLYCTEGSDAIKEFIPLFSNDWPYQHKRHLLFAAKNLSKEDLRPLVDHISTKIKTTIQRASPYFLSDGTPLLSIEKVNLFELYDNVNPYD</sequence>
<accession>A1VU93</accession>
<dbReference type="Proteomes" id="UP000000644">
    <property type="component" value="Chromosome"/>
</dbReference>
<evidence type="ECO:0000256" key="1">
    <source>
        <dbReference type="ARBA" id="ARBA00034120"/>
    </source>
</evidence>
<dbReference type="eggNOG" id="COG3344">
    <property type="taxonomic scope" value="Bacteria"/>
</dbReference>
<evidence type="ECO:0000313" key="4">
    <source>
        <dbReference type="Proteomes" id="UP000000644"/>
    </source>
</evidence>
<dbReference type="InterPro" id="IPR043128">
    <property type="entry name" value="Rev_trsase/Diguanyl_cyclase"/>
</dbReference>
<dbReference type="KEGG" id="pna:Pnap_3925"/>
<feature type="domain" description="Reverse transcriptase" evidence="2">
    <location>
        <begin position="1"/>
        <end position="302"/>
    </location>
</feature>
<proteinExistence type="inferred from homology"/>
<keyword evidence="4" id="KW-1185">Reference proteome</keyword>
<dbReference type="HOGENOM" id="CLU_490780_0_0_4"/>
<protein>
    <recommendedName>
        <fullName evidence="2">Reverse transcriptase domain-containing protein</fullName>
    </recommendedName>
</protein>
<dbReference type="PANTHER" id="PTHR34047:SF8">
    <property type="entry name" value="PROTEIN YKFC"/>
    <property type="match status" value="1"/>
</dbReference>
<dbReference type="SUPFAM" id="SSF56672">
    <property type="entry name" value="DNA/RNA polymerases"/>
    <property type="match status" value="1"/>
</dbReference>
<dbReference type="InterPro" id="IPR043502">
    <property type="entry name" value="DNA/RNA_pol_sf"/>
</dbReference>
<dbReference type="Gene3D" id="3.30.70.270">
    <property type="match status" value="1"/>
</dbReference>